<comment type="caution">
    <text evidence="1">The sequence shown here is derived from an EMBL/GenBank/DDBJ whole genome shotgun (WGS) entry which is preliminary data.</text>
</comment>
<protein>
    <submittedName>
        <fullName evidence="1">HAD hydrolase-like protein</fullName>
    </submittedName>
</protein>
<organism evidence="1 2">
    <name type="scientific">Paenibacillus aestuarii</name>
    <dbReference type="NCBI Taxonomy" id="516965"/>
    <lineage>
        <taxon>Bacteria</taxon>
        <taxon>Bacillati</taxon>
        <taxon>Bacillota</taxon>
        <taxon>Bacilli</taxon>
        <taxon>Bacillales</taxon>
        <taxon>Paenibacillaceae</taxon>
        <taxon>Paenibacillus</taxon>
    </lineage>
</organism>
<dbReference type="EMBL" id="JBHSMJ010000004">
    <property type="protein sequence ID" value="MFC5446861.1"/>
    <property type="molecule type" value="Genomic_DNA"/>
</dbReference>
<dbReference type="InterPro" id="IPR023198">
    <property type="entry name" value="PGP-like_dom2"/>
</dbReference>
<dbReference type="SUPFAM" id="SSF56784">
    <property type="entry name" value="HAD-like"/>
    <property type="match status" value="1"/>
</dbReference>
<dbReference type="Pfam" id="PF13419">
    <property type="entry name" value="HAD_2"/>
    <property type="match status" value="1"/>
</dbReference>
<name>A0ABW0K250_9BACL</name>
<dbReference type="SUPFAM" id="SSF56112">
    <property type="entry name" value="Protein kinase-like (PK-like)"/>
    <property type="match status" value="1"/>
</dbReference>
<dbReference type="Gene3D" id="3.40.50.1000">
    <property type="entry name" value="HAD superfamily/HAD-like"/>
    <property type="match status" value="1"/>
</dbReference>
<accession>A0ABW0K250</accession>
<dbReference type="InterPro" id="IPR023214">
    <property type="entry name" value="HAD_sf"/>
</dbReference>
<dbReference type="InterPro" id="IPR036412">
    <property type="entry name" value="HAD-like_sf"/>
</dbReference>
<gene>
    <name evidence="1" type="ORF">ACFPOG_01180</name>
</gene>
<reference evidence="2" key="1">
    <citation type="journal article" date="2019" name="Int. J. Syst. Evol. Microbiol.">
        <title>The Global Catalogue of Microorganisms (GCM) 10K type strain sequencing project: providing services to taxonomists for standard genome sequencing and annotation.</title>
        <authorList>
            <consortium name="The Broad Institute Genomics Platform"/>
            <consortium name="The Broad Institute Genome Sequencing Center for Infectious Disease"/>
            <person name="Wu L."/>
            <person name="Ma J."/>
        </authorList>
    </citation>
    <scope>NUCLEOTIDE SEQUENCE [LARGE SCALE GENOMIC DNA]</scope>
    <source>
        <strain evidence="2">KACC 11904</strain>
    </source>
</reference>
<evidence type="ECO:0000313" key="1">
    <source>
        <dbReference type="EMBL" id="MFC5446861.1"/>
    </source>
</evidence>
<dbReference type="InterPro" id="IPR041492">
    <property type="entry name" value="HAD_2"/>
</dbReference>
<evidence type="ECO:0000313" key="2">
    <source>
        <dbReference type="Proteomes" id="UP001596044"/>
    </source>
</evidence>
<dbReference type="InterPro" id="IPR011009">
    <property type="entry name" value="Kinase-like_dom_sf"/>
</dbReference>
<dbReference type="RefSeq" id="WP_270880444.1">
    <property type="nucleotide sequence ID" value="NZ_JAQFVF010000033.1"/>
</dbReference>
<proteinExistence type="predicted"/>
<keyword evidence="2" id="KW-1185">Reference proteome</keyword>
<sequence>MHINLLDFDQVLFYTRDALTRVYQEAFRLHGFSITEEQLMEIEGQSIVDLFDKLNIQDDSIRTNIRRYKKDNYKSYFKYIIPNLDLINMPDKVIVSNASSEDIAEILTYYNITDVMGIIGRDLVERMKPHPDPYVKAIHTFPAESYTIYEDSDTGLAAAEAAIKAVGSRYKINIIKVELEVSELKGGSGQLIRKLNNKIDKITETNSALMTLMRNSIPVPEIYFSNNDKIIMDYVDGDLLCNQYSNEKHFKKLMALQDNIKKINYINGCSTDTYVRRLESHSKYFSADSELTYTFNYCSRYLLEHQEIFNRERSFCHGDFTLSNIIVKDNDLIVIDPNINENTMSSWLLDISKLLQSTRGYEYVFGISNKANDLELTGLRKNIMNSLSPELVPLVEILELSHWLRMLKYKKEIGHNDFLKARDMTITILKELKSNSWQTQLLY</sequence>
<dbReference type="Gene3D" id="1.10.150.240">
    <property type="entry name" value="Putative phosphatase, domain 2"/>
    <property type="match status" value="1"/>
</dbReference>
<dbReference type="Proteomes" id="UP001596044">
    <property type="component" value="Unassembled WGS sequence"/>
</dbReference>